<feature type="domain" description="ATPase AAA-type core" evidence="1">
    <location>
        <begin position="4"/>
        <end position="61"/>
    </location>
</feature>
<proteinExistence type="predicted"/>
<accession>A0AAV2DEM7</accession>
<dbReference type="InterPro" id="IPR058017">
    <property type="entry name" value="At3g28540-like_C"/>
</dbReference>
<dbReference type="SUPFAM" id="SSF52540">
    <property type="entry name" value="P-loop containing nucleoside triphosphate hydrolases"/>
    <property type="match status" value="1"/>
</dbReference>
<dbReference type="AlphaFoldDB" id="A0AAV2DEM7"/>
<reference evidence="3 4" key="1">
    <citation type="submission" date="2024-04" db="EMBL/GenBank/DDBJ databases">
        <authorList>
            <person name="Fracassetti M."/>
        </authorList>
    </citation>
    <scope>NUCLEOTIDE SEQUENCE [LARGE SCALE GENOMIC DNA]</scope>
</reference>
<gene>
    <name evidence="3" type="ORF">LTRI10_LOCUS14337</name>
</gene>
<dbReference type="InterPro" id="IPR050747">
    <property type="entry name" value="Mitochondrial_chaperone_BCS1"/>
</dbReference>
<dbReference type="Gene3D" id="6.10.280.40">
    <property type="match status" value="1"/>
</dbReference>
<organism evidence="3 4">
    <name type="scientific">Linum trigynum</name>
    <dbReference type="NCBI Taxonomy" id="586398"/>
    <lineage>
        <taxon>Eukaryota</taxon>
        <taxon>Viridiplantae</taxon>
        <taxon>Streptophyta</taxon>
        <taxon>Embryophyta</taxon>
        <taxon>Tracheophyta</taxon>
        <taxon>Spermatophyta</taxon>
        <taxon>Magnoliopsida</taxon>
        <taxon>eudicotyledons</taxon>
        <taxon>Gunneridae</taxon>
        <taxon>Pentapetalae</taxon>
        <taxon>rosids</taxon>
        <taxon>fabids</taxon>
        <taxon>Malpighiales</taxon>
        <taxon>Linaceae</taxon>
        <taxon>Linum</taxon>
    </lineage>
</organism>
<evidence type="ECO:0000313" key="4">
    <source>
        <dbReference type="Proteomes" id="UP001497516"/>
    </source>
</evidence>
<name>A0AAV2DEM7_9ROSI</name>
<protein>
    <recommendedName>
        <fullName evidence="5">ATPase AAA-type core domain-containing protein</fullName>
    </recommendedName>
</protein>
<dbReference type="InterPro" id="IPR003959">
    <property type="entry name" value="ATPase_AAA_core"/>
</dbReference>
<feature type="domain" description="AAA+ ATPase At3g28540-like C-terminal" evidence="2">
    <location>
        <begin position="63"/>
        <end position="118"/>
    </location>
</feature>
<evidence type="ECO:0008006" key="5">
    <source>
        <dbReference type="Google" id="ProtNLM"/>
    </source>
</evidence>
<evidence type="ECO:0000259" key="1">
    <source>
        <dbReference type="Pfam" id="PF00004"/>
    </source>
</evidence>
<sequence length="118" mass="13407">MQGGNNDESRVTLSRLLNFIDGIWSEACGGEKIIVFITNYVDKLDLALIRRGSMDKHIEMSYCSFEAFKLLAKNYLDVEAHELFAEIEVLLREMQMTPDVAENLMPKSDEEDAAEVCL</sequence>
<dbReference type="InterPro" id="IPR027417">
    <property type="entry name" value="P-loop_NTPase"/>
</dbReference>
<dbReference type="PANTHER" id="PTHR23070">
    <property type="entry name" value="BCS1 AAA-TYPE ATPASE"/>
    <property type="match status" value="1"/>
</dbReference>
<dbReference type="GO" id="GO:0016887">
    <property type="term" value="F:ATP hydrolysis activity"/>
    <property type="evidence" value="ECO:0007669"/>
    <property type="project" value="InterPro"/>
</dbReference>
<keyword evidence="4" id="KW-1185">Reference proteome</keyword>
<dbReference type="EMBL" id="OZ034815">
    <property type="protein sequence ID" value="CAL1372321.1"/>
    <property type="molecule type" value="Genomic_DNA"/>
</dbReference>
<dbReference type="Pfam" id="PF00004">
    <property type="entry name" value="AAA"/>
    <property type="match status" value="1"/>
</dbReference>
<evidence type="ECO:0000259" key="2">
    <source>
        <dbReference type="Pfam" id="PF25568"/>
    </source>
</evidence>
<dbReference type="Gene3D" id="3.40.50.300">
    <property type="entry name" value="P-loop containing nucleotide triphosphate hydrolases"/>
    <property type="match status" value="1"/>
</dbReference>
<dbReference type="Pfam" id="PF25568">
    <property type="entry name" value="AAA_lid_At3g28540"/>
    <property type="match status" value="1"/>
</dbReference>
<dbReference type="GO" id="GO:0005524">
    <property type="term" value="F:ATP binding"/>
    <property type="evidence" value="ECO:0007669"/>
    <property type="project" value="InterPro"/>
</dbReference>
<dbReference type="Proteomes" id="UP001497516">
    <property type="component" value="Chromosome 2"/>
</dbReference>
<evidence type="ECO:0000313" key="3">
    <source>
        <dbReference type="EMBL" id="CAL1372321.1"/>
    </source>
</evidence>